<keyword evidence="1" id="KW-1133">Transmembrane helix</keyword>
<keyword evidence="3" id="KW-0808">Transferase</keyword>
<feature type="transmembrane region" description="Helical" evidence="1">
    <location>
        <begin position="37"/>
        <end position="58"/>
    </location>
</feature>
<sequence length="332" mass="38628">MKRTRRIDILKIIFCIFVLYIHAYRNNIGNYAFIPSFISNVIADCAVPGFSIISSYLLYCRGDFNWWKNVKKKTRSLLVPYFIFVTLWILLDCVKVYALHMGGEANYSEYNILDWLDAFFGLYPSTSWKPALTVLWYVRDLFICNLFAVPIKKLIDKFPRIVFLLTIFIWISGVPSFVIHTYVMVFFTIGYYLVKYSTKLAIFDNRLKMAAVTLIYVLSAILDCIVDVTPLHRIFIIISLLFYVYLSGKLDNIIGRKLVDKIAPTTFFIYLTHKFIYTLFDIVFHTNGDIAAFSVYLIKPLFAFSVGIGAYYFLTKFFPRFLQLIIGGRVAK</sequence>
<dbReference type="RefSeq" id="WP_069159565.1">
    <property type="nucleotide sequence ID" value="NZ_DBGDOY010000039.1"/>
</dbReference>
<dbReference type="AlphaFoldDB" id="A0A1E3A172"/>
<dbReference type="GeneID" id="93304244"/>
<keyword evidence="1" id="KW-0812">Transmembrane</keyword>
<protein>
    <submittedName>
        <fullName evidence="3">Acyltransferase family protein</fullName>
    </submittedName>
</protein>
<dbReference type="Pfam" id="PF01757">
    <property type="entry name" value="Acyl_transf_3"/>
    <property type="match status" value="1"/>
</dbReference>
<feature type="transmembrane region" description="Helical" evidence="1">
    <location>
        <begin position="214"/>
        <end position="246"/>
    </location>
</feature>
<feature type="transmembrane region" description="Helical" evidence="1">
    <location>
        <begin position="267"/>
        <end position="284"/>
    </location>
</feature>
<keyword evidence="3" id="KW-0012">Acyltransferase</keyword>
<reference evidence="3 4" key="1">
    <citation type="submission" date="2016-07" db="EMBL/GenBank/DDBJ databases">
        <title>Characterization of isolates of Eisenbergiella tayi derived from blood cultures, using whole genome sequencing.</title>
        <authorList>
            <person name="Burdz T."/>
            <person name="Wiebe D."/>
            <person name="Huynh C."/>
            <person name="Bernard K."/>
        </authorList>
    </citation>
    <scope>NUCLEOTIDE SEQUENCE [LARGE SCALE GENOMIC DNA]</scope>
    <source>
        <strain evidence="3 4">NML 120489</strain>
    </source>
</reference>
<keyword evidence="1" id="KW-0472">Membrane</keyword>
<name>A0A1E3A172_9FIRM</name>
<evidence type="ECO:0000259" key="2">
    <source>
        <dbReference type="Pfam" id="PF01757"/>
    </source>
</evidence>
<gene>
    <name evidence="3" type="ORF">BEH84_06390</name>
</gene>
<evidence type="ECO:0000313" key="3">
    <source>
        <dbReference type="EMBL" id="ODM02247.1"/>
    </source>
</evidence>
<dbReference type="EMBL" id="MCGI01000010">
    <property type="protein sequence ID" value="ODM02247.1"/>
    <property type="molecule type" value="Genomic_DNA"/>
</dbReference>
<dbReference type="InterPro" id="IPR002656">
    <property type="entry name" value="Acyl_transf_3_dom"/>
</dbReference>
<feature type="transmembrane region" description="Helical" evidence="1">
    <location>
        <begin position="161"/>
        <end position="194"/>
    </location>
</feature>
<dbReference type="GO" id="GO:0016747">
    <property type="term" value="F:acyltransferase activity, transferring groups other than amino-acyl groups"/>
    <property type="evidence" value="ECO:0007669"/>
    <property type="project" value="InterPro"/>
</dbReference>
<evidence type="ECO:0000256" key="1">
    <source>
        <dbReference type="SAM" id="Phobius"/>
    </source>
</evidence>
<proteinExistence type="predicted"/>
<evidence type="ECO:0000313" key="4">
    <source>
        <dbReference type="Proteomes" id="UP000095003"/>
    </source>
</evidence>
<feature type="transmembrane region" description="Helical" evidence="1">
    <location>
        <begin position="7"/>
        <end position="25"/>
    </location>
</feature>
<comment type="caution">
    <text evidence="3">The sequence shown here is derived from an EMBL/GenBank/DDBJ whole genome shotgun (WGS) entry which is preliminary data.</text>
</comment>
<feature type="transmembrane region" description="Helical" evidence="1">
    <location>
        <begin position="78"/>
        <end position="98"/>
    </location>
</feature>
<feature type="domain" description="Acyltransferase 3" evidence="2">
    <location>
        <begin position="6"/>
        <end position="297"/>
    </location>
</feature>
<accession>A0A1E3A172</accession>
<organism evidence="3 4">
    <name type="scientific">Eisenbergiella tayi</name>
    <dbReference type="NCBI Taxonomy" id="1432052"/>
    <lineage>
        <taxon>Bacteria</taxon>
        <taxon>Bacillati</taxon>
        <taxon>Bacillota</taxon>
        <taxon>Clostridia</taxon>
        <taxon>Lachnospirales</taxon>
        <taxon>Lachnospiraceae</taxon>
        <taxon>Eisenbergiella</taxon>
    </lineage>
</organism>
<dbReference type="Proteomes" id="UP000095003">
    <property type="component" value="Unassembled WGS sequence"/>
</dbReference>
<feature type="transmembrane region" description="Helical" evidence="1">
    <location>
        <begin position="290"/>
        <end position="314"/>
    </location>
</feature>